<keyword evidence="2" id="KW-1185">Reference proteome</keyword>
<dbReference type="WBParaSite" id="nRc.2.0.1.t31156-RA">
    <property type="protein sequence ID" value="nRc.2.0.1.t31156-RA"/>
    <property type="gene ID" value="nRc.2.0.1.g31156"/>
</dbReference>
<dbReference type="Proteomes" id="UP000887565">
    <property type="component" value="Unplaced"/>
</dbReference>
<sequence>MNRWGPLEEAEKEDCQPTLTSGDEGASSALLDNSNNSSDWEITTVVRLGNYNCG</sequence>
<evidence type="ECO:0000313" key="2">
    <source>
        <dbReference type="Proteomes" id="UP000887565"/>
    </source>
</evidence>
<organism evidence="2 3">
    <name type="scientific">Romanomermis culicivorax</name>
    <name type="common">Nematode worm</name>
    <dbReference type="NCBI Taxonomy" id="13658"/>
    <lineage>
        <taxon>Eukaryota</taxon>
        <taxon>Metazoa</taxon>
        <taxon>Ecdysozoa</taxon>
        <taxon>Nematoda</taxon>
        <taxon>Enoplea</taxon>
        <taxon>Dorylaimia</taxon>
        <taxon>Mermithida</taxon>
        <taxon>Mermithoidea</taxon>
        <taxon>Mermithidae</taxon>
        <taxon>Romanomermis</taxon>
    </lineage>
</organism>
<feature type="compositionally biased region" description="Low complexity" evidence="1">
    <location>
        <begin position="26"/>
        <end position="36"/>
    </location>
</feature>
<accession>A0A915JXI7</accession>
<evidence type="ECO:0000256" key="1">
    <source>
        <dbReference type="SAM" id="MobiDB-lite"/>
    </source>
</evidence>
<evidence type="ECO:0000313" key="3">
    <source>
        <dbReference type="WBParaSite" id="nRc.2.0.1.t31156-RA"/>
    </source>
</evidence>
<reference evidence="3" key="1">
    <citation type="submission" date="2022-11" db="UniProtKB">
        <authorList>
            <consortium name="WormBaseParasite"/>
        </authorList>
    </citation>
    <scope>IDENTIFICATION</scope>
</reference>
<protein>
    <submittedName>
        <fullName evidence="3">Uncharacterized protein</fullName>
    </submittedName>
</protein>
<feature type="region of interest" description="Disordered" evidence="1">
    <location>
        <begin position="1"/>
        <end position="36"/>
    </location>
</feature>
<name>A0A915JXI7_ROMCU</name>
<proteinExistence type="predicted"/>
<dbReference type="AlphaFoldDB" id="A0A915JXI7"/>